<gene>
    <name evidence="1" type="ORF">METZ01_LOCUS297649</name>
</gene>
<evidence type="ECO:0000313" key="1">
    <source>
        <dbReference type="EMBL" id="SVC44795.1"/>
    </source>
</evidence>
<organism evidence="1">
    <name type="scientific">marine metagenome</name>
    <dbReference type="NCBI Taxonomy" id="408172"/>
    <lineage>
        <taxon>unclassified sequences</taxon>
        <taxon>metagenomes</taxon>
        <taxon>ecological metagenomes</taxon>
    </lineage>
</organism>
<dbReference type="AlphaFoldDB" id="A0A382M9S9"/>
<dbReference type="EMBL" id="UINC01091774">
    <property type="protein sequence ID" value="SVC44795.1"/>
    <property type="molecule type" value="Genomic_DNA"/>
</dbReference>
<feature type="non-terminal residue" evidence="1">
    <location>
        <position position="1"/>
    </location>
</feature>
<proteinExistence type="predicted"/>
<feature type="non-terminal residue" evidence="1">
    <location>
        <position position="58"/>
    </location>
</feature>
<reference evidence="1" key="1">
    <citation type="submission" date="2018-05" db="EMBL/GenBank/DDBJ databases">
        <authorList>
            <person name="Lanie J.A."/>
            <person name="Ng W.-L."/>
            <person name="Kazmierczak K.M."/>
            <person name="Andrzejewski T.M."/>
            <person name="Davidsen T.M."/>
            <person name="Wayne K.J."/>
            <person name="Tettelin H."/>
            <person name="Glass J.I."/>
            <person name="Rusch D."/>
            <person name="Podicherti R."/>
            <person name="Tsui H.-C.T."/>
            <person name="Winkler M.E."/>
        </authorList>
    </citation>
    <scope>NUCLEOTIDE SEQUENCE</scope>
</reference>
<accession>A0A382M9S9</accession>
<protein>
    <submittedName>
        <fullName evidence="1">Uncharacterized protein</fullName>
    </submittedName>
</protein>
<name>A0A382M9S9_9ZZZZ</name>
<sequence>MAFALQSHHGGSTLYKKLGIKKGPARQGPFLNCACSGLFGRKTKYPNSNQANTPQDPG</sequence>